<keyword evidence="1" id="KW-1133">Transmembrane helix</keyword>
<evidence type="ECO:0000313" key="3">
    <source>
        <dbReference type="Proteomes" id="UP000762676"/>
    </source>
</evidence>
<accession>A0AAV4EYY2</accession>
<evidence type="ECO:0000313" key="2">
    <source>
        <dbReference type="EMBL" id="GFR65361.1"/>
    </source>
</evidence>
<dbReference type="Proteomes" id="UP000762676">
    <property type="component" value="Unassembled WGS sequence"/>
</dbReference>
<proteinExistence type="predicted"/>
<dbReference type="AlphaFoldDB" id="A0AAV4EYY2"/>
<protein>
    <submittedName>
        <fullName evidence="2">Uncharacterized protein</fullName>
    </submittedName>
</protein>
<keyword evidence="1" id="KW-0812">Transmembrane</keyword>
<name>A0AAV4EYY2_9GAST</name>
<organism evidence="2 3">
    <name type="scientific">Elysia marginata</name>
    <dbReference type="NCBI Taxonomy" id="1093978"/>
    <lineage>
        <taxon>Eukaryota</taxon>
        <taxon>Metazoa</taxon>
        <taxon>Spiralia</taxon>
        <taxon>Lophotrochozoa</taxon>
        <taxon>Mollusca</taxon>
        <taxon>Gastropoda</taxon>
        <taxon>Heterobranchia</taxon>
        <taxon>Euthyneura</taxon>
        <taxon>Panpulmonata</taxon>
        <taxon>Sacoglossa</taxon>
        <taxon>Placobranchoidea</taxon>
        <taxon>Plakobranchidae</taxon>
        <taxon>Elysia</taxon>
    </lineage>
</organism>
<evidence type="ECO:0000256" key="1">
    <source>
        <dbReference type="SAM" id="Phobius"/>
    </source>
</evidence>
<feature type="transmembrane region" description="Helical" evidence="1">
    <location>
        <begin position="101"/>
        <end position="120"/>
    </location>
</feature>
<sequence length="128" mass="14397">MVLSHDMDAKLIDSVTISGPEKKMYEPYTTLVSPTPFHMCSQRYDRLCGLAVRYSLGDREVRGSIPGRVKPRTLKLVLAVDLPSVCHYGFCAKSGRPGVRIMWLGVVYAIAPYITAWPHAFNCPKRRL</sequence>
<keyword evidence="3" id="KW-1185">Reference proteome</keyword>
<keyword evidence="1" id="KW-0472">Membrane</keyword>
<comment type="caution">
    <text evidence="2">The sequence shown here is derived from an EMBL/GenBank/DDBJ whole genome shotgun (WGS) entry which is preliminary data.</text>
</comment>
<dbReference type="EMBL" id="BMAT01007489">
    <property type="protein sequence ID" value="GFR65361.1"/>
    <property type="molecule type" value="Genomic_DNA"/>
</dbReference>
<gene>
    <name evidence="2" type="ORF">ElyMa_003655800</name>
</gene>
<reference evidence="2 3" key="1">
    <citation type="journal article" date="2021" name="Elife">
        <title>Chloroplast acquisition without the gene transfer in kleptoplastic sea slugs, Plakobranchus ocellatus.</title>
        <authorList>
            <person name="Maeda T."/>
            <person name="Takahashi S."/>
            <person name="Yoshida T."/>
            <person name="Shimamura S."/>
            <person name="Takaki Y."/>
            <person name="Nagai Y."/>
            <person name="Toyoda A."/>
            <person name="Suzuki Y."/>
            <person name="Arimoto A."/>
            <person name="Ishii H."/>
            <person name="Satoh N."/>
            <person name="Nishiyama T."/>
            <person name="Hasebe M."/>
            <person name="Maruyama T."/>
            <person name="Minagawa J."/>
            <person name="Obokata J."/>
            <person name="Shigenobu S."/>
        </authorList>
    </citation>
    <scope>NUCLEOTIDE SEQUENCE [LARGE SCALE GENOMIC DNA]</scope>
</reference>